<accession>I8TAV2</accession>
<organism evidence="2 3">
    <name type="scientific">Hydrocarboniphaga effusa AP103</name>
    <dbReference type="NCBI Taxonomy" id="1172194"/>
    <lineage>
        <taxon>Bacteria</taxon>
        <taxon>Pseudomonadati</taxon>
        <taxon>Pseudomonadota</taxon>
        <taxon>Gammaproteobacteria</taxon>
        <taxon>Nevskiales</taxon>
        <taxon>Nevskiaceae</taxon>
        <taxon>Hydrocarboniphaga</taxon>
    </lineage>
</organism>
<protein>
    <submittedName>
        <fullName evidence="2">Uncharacterized protein</fullName>
    </submittedName>
</protein>
<dbReference type="AlphaFoldDB" id="I8TAV2"/>
<proteinExistence type="predicted"/>
<dbReference type="EMBL" id="AKGD01000001">
    <property type="protein sequence ID" value="EIT70905.1"/>
    <property type="molecule type" value="Genomic_DNA"/>
</dbReference>
<evidence type="ECO:0000313" key="3">
    <source>
        <dbReference type="Proteomes" id="UP000003704"/>
    </source>
</evidence>
<dbReference type="STRING" id="1172194.WQQ_10420"/>
<keyword evidence="3" id="KW-1185">Reference proteome</keyword>
<sequence>MPSVGHRAQAPKSAQQLKVAGLSSLPLAGESPANGGERGFVRKVSSLFELSLSRRYAPPSPASGRGDNRQQSRLCHLLLPQRDIRRRGQKRSVLNCARN</sequence>
<gene>
    <name evidence="2" type="ORF">WQQ_10420</name>
</gene>
<dbReference type="Proteomes" id="UP000003704">
    <property type="component" value="Unassembled WGS sequence"/>
</dbReference>
<reference evidence="2 3" key="1">
    <citation type="journal article" date="2012" name="J. Bacteriol.">
        <title>Genome Sequence of n-Alkane-Degrading Hydrocarboniphaga effusa Strain AP103T (ATCC BAA-332T).</title>
        <authorList>
            <person name="Chang H.K."/>
            <person name="Zylstra G.J."/>
            <person name="Chae J.C."/>
        </authorList>
    </citation>
    <scope>NUCLEOTIDE SEQUENCE [LARGE SCALE GENOMIC DNA]</scope>
    <source>
        <strain evidence="2 3">AP103</strain>
    </source>
</reference>
<evidence type="ECO:0000256" key="1">
    <source>
        <dbReference type="SAM" id="MobiDB-lite"/>
    </source>
</evidence>
<comment type="caution">
    <text evidence="2">The sequence shown here is derived from an EMBL/GenBank/DDBJ whole genome shotgun (WGS) entry which is preliminary data.</text>
</comment>
<feature type="region of interest" description="Disordered" evidence="1">
    <location>
        <begin position="55"/>
        <end position="81"/>
    </location>
</feature>
<evidence type="ECO:0000313" key="2">
    <source>
        <dbReference type="EMBL" id="EIT70905.1"/>
    </source>
</evidence>
<name>I8TAV2_9GAMM</name>